<dbReference type="Proteomes" id="UP000240811">
    <property type="component" value="Unassembled WGS sequence"/>
</dbReference>
<evidence type="ECO:0000313" key="3">
    <source>
        <dbReference type="Proteomes" id="UP000240811"/>
    </source>
</evidence>
<dbReference type="SUPFAM" id="SSF53850">
    <property type="entry name" value="Periplasmic binding protein-like II"/>
    <property type="match status" value="1"/>
</dbReference>
<dbReference type="EMBL" id="PSQJ01000002">
    <property type="protein sequence ID" value="PTL86748.1"/>
    <property type="molecule type" value="Genomic_DNA"/>
</dbReference>
<dbReference type="InterPro" id="IPR000914">
    <property type="entry name" value="SBP_5_dom"/>
</dbReference>
<comment type="caution">
    <text evidence="2">The sequence shown here is derived from an EMBL/GenBank/DDBJ whole genome shotgun (WGS) entry which is preliminary data.</text>
</comment>
<evidence type="ECO:0000259" key="1">
    <source>
        <dbReference type="Pfam" id="PF00496"/>
    </source>
</evidence>
<feature type="domain" description="Solute-binding protein family 5" evidence="1">
    <location>
        <begin position="2"/>
        <end position="49"/>
    </location>
</feature>
<dbReference type="AlphaFoldDB" id="A0A2T4VY95"/>
<name>A0A2T4VY95_9HYPH</name>
<protein>
    <recommendedName>
        <fullName evidence="1">Solute-binding protein family 5 domain-containing protein</fullName>
    </recommendedName>
</protein>
<evidence type="ECO:0000313" key="2">
    <source>
        <dbReference type="EMBL" id="PTL86748.1"/>
    </source>
</evidence>
<organism evidence="2 3">
    <name type="scientific">Candidatus Liberibacter europaeus</name>
    <dbReference type="NCBI Taxonomy" id="744859"/>
    <lineage>
        <taxon>Bacteria</taxon>
        <taxon>Pseudomonadati</taxon>
        <taxon>Pseudomonadota</taxon>
        <taxon>Alphaproteobacteria</taxon>
        <taxon>Hyphomicrobiales</taxon>
        <taxon>Rhizobiaceae</taxon>
        <taxon>Liberibacter</taxon>
    </lineage>
</organism>
<gene>
    <name evidence="2" type="ORF">C4617_02785</name>
</gene>
<sequence length="58" mass="7112">MDDSEKIYDFHLHRGVKWHSNKHFRPSRELNADDVIFSFMRQKDPNPFSLIYIIYLKD</sequence>
<proteinExistence type="predicted"/>
<accession>A0A2T4VY95</accession>
<dbReference type="Gene3D" id="3.90.76.10">
    <property type="entry name" value="Dipeptide-binding Protein, Domain 1"/>
    <property type="match status" value="1"/>
</dbReference>
<reference evidence="3" key="1">
    <citation type="submission" date="2018-02" db="EMBL/GenBank/DDBJ databases">
        <title>Genome sequence of Candidatus Liberibacter europaeus.</title>
        <authorList>
            <person name="Frampton R.A."/>
            <person name="Thompson S.M."/>
            <person name="David C."/>
            <person name="Addison S.M."/>
            <person name="Smith G.R."/>
        </authorList>
    </citation>
    <scope>NUCLEOTIDE SEQUENCE [LARGE SCALE GENOMIC DNA]</scope>
</reference>
<dbReference type="Pfam" id="PF00496">
    <property type="entry name" value="SBP_bac_5"/>
    <property type="match status" value="1"/>
</dbReference>